<dbReference type="AlphaFoldDB" id="A0AAV7DRP1"/>
<evidence type="ECO:0000313" key="2">
    <source>
        <dbReference type="Proteomes" id="UP000824782"/>
    </source>
</evidence>
<evidence type="ECO:0000313" key="1">
    <source>
        <dbReference type="EMBL" id="KAG8599271.1"/>
    </source>
</evidence>
<dbReference type="EMBL" id="WNYA01000001">
    <property type="protein sequence ID" value="KAG8599271.1"/>
    <property type="molecule type" value="Genomic_DNA"/>
</dbReference>
<proteinExistence type="predicted"/>
<protein>
    <submittedName>
        <fullName evidence="1">Uncharacterized protein</fullName>
    </submittedName>
</protein>
<sequence>MALCVLREGTDIRDFYWEPTLDPCPGLHPTHPGPDTSFPNIQYNVTSYYRDYQEFSFNDIYRYKKCELLSICEPERRRYPYSLRIHL</sequence>
<comment type="caution">
    <text evidence="1">The sequence shown here is derived from an EMBL/GenBank/DDBJ whole genome shotgun (WGS) entry which is preliminary data.</text>
</comment>
<name>A0AAV7DRP1_ENGPU</name>
<dbReference type="Proteomes" id="UP000824782">
    <property type="component" value="Unassembled WGS sequence"/>
</dbReference>
<keyword evidence="2" id="KW-1185">Reference proteome</keyword>
<organism evidence="1 2">
    <name type="scientific">Engystomops pustulosus</name>
    <name type="common">Tungara frog</name>
    <name type="synonym">Physalaemus pustulosus</name>
    <dbReference type="NCBI Taxonomy" id="76066"/>
    <lineage>
        <taxon>Eukaryota</taxon>
        <taxon>Metazoa</taxon>
        <taxon>Chordata</taxon>
        <taxon>Craniata</taxon>
        <taxon>Vertebrata</taxon>
        <taxon>Euteleostomi</taxon>
        <taxon>Amphibia</taxon>
        <taxon>Batrachia</taxon>
        <taxon>Anura</taxon>
        <taxon>Neobatrachia</taxon>
        <taxon>Hyloidea</taxon>
        <taxon>Leptodactylidae</taxon>
        <taxon>Leiuperinae</taxon>
        <taxon>Engystomops</taxon>
    </lineage>
</organism>
<accession>A0AAV7DRP1</accession>
<reference evidence="1" key="1">
    <citation type="thesis" date="2020" institute="ProQuest LLC" country="789 East Eisenhower Parkway, Ann Arbor, MI, USA">
        <title>Comparative Genomics and Chromosome Evolution.</title>
        <authorList>
            <person name="Mudd A.B."/>
        </authorList>
    </citation>
    <scope>NUCLEOTIDE SEQUENCE</scope>
    <source>
        <strain evidence="1">237g6f4</strain>
        <tissue evidence="1">Blood</tissue>
    </source>
</reference>
<gene>
    <name evidence="1" type="ORF">GDO81_002977</name>
</gene>